<accession>A0AA40MJL1</accession>
<comment type="caution">
    <text evidence="1">The sequence shown here is derived from an EMBL/GenBank/DDBJ whole genome shotgun (WGS) entry which is preliminary data.</text>
</comment>
<dbReference type="Proteomes" id="UP000032274">
    <property type="component" value="Unassembled WGS sequence"/>
</dbReference>
<dbReference type="EMBL" id="JXIG01000050">
    <property type="protein sequence ID" value="KIU01713.1"/>
    <property type="molecule type" value="Genomic_DNA"/>
</dbReference>
<evidence type="ECO:0000313" key="1">
    <source>
        <dbReference type="EMBL" id="KIU01713.1"/>
    </source>
</evidence>
<organism evidence="1 2">
    <name type="scientific">Staphylococcus aureus</name>
    <dbReference type="NCBI Taxonomy" id="1280"/>
    <lineage>
        <taxon>Bacteria</taxon>
        <taxon>Bacillati</taxon>
        <taxon>Bacillota</taxon>
        <taxon>Bacilli</taxon>
        <taxon>Bacillales</taxon>
        <taxon>Staphylococcaceae</taxon>
        <taxon>Staphylococcus</taxon>
    </lineage>
</organism>
<dbReference type="AlphaFoldDB" id="A0AA40MJL1"/>
<protein>
    <submittedName>
        <fullName evidence="1">TetR family transcriptional regulator</fullName>
    </submittedName>
</protein>
<sequence>SESAGREPADPDADLAAELLLATWTTAFIQAHRSFRLKQDAREATAVFLRLVDQGTLGLKAAMAGTPYA</sequence>
<dbReference type="RefSeq" id="WP_044120894.1">
    <property type="nucleotide sequence ID" value="NZ_JXIG01000050.1"/>
</dbReference>
<feature type="non-terminal residue" evidence="1">
    <location>
        <position position="1"/>
    </location>
</feature>
<proteinExistence type="predicted"/>
<gene>
    <name evidence="1" type="ORF">QU38_00210</name>
</gene>
<evidence type="ECO:0000313" key="2">
    <source>
        <dbReference type="Proteomes" id="UP000032274"/>
    </source>
</evidence>
<reference evidence="1 2" key="1">
    <citation type="submission" date="2015-01" db="EMBL/GenBank/DDBJ databases">
        <title>Characterization of Swiss Staphylococcus aureus strains involved in food poisoning.</title>
        <authorList>
            <person name="Crovadore J."/>
            <person name="Chablais R."/>
            <person name="Tonacini J."/>
            <person name="Schnyder B."/>
            <person name="Lefort F."/>
        </authorList>
    </citation>
    <scope>NUCLEOTIDE SEQUENCE [LARGE SCALE GENOMIC DNA]</scope>
    <source>
        <strain evidence="1 2">SA-120</strain>
    </source>
</reference>
<name>A0AA40MJL1_STAAU</name>